<organism evidence="12 13">
    <name type="scientific">Hericium alpestre</name>
    <dbReference type="NCBI Taxonomy" id="135208"/>
    <lineage>
        <taxon>Eukaryota</taxon>
        <taxon>Fungi</taxon>
        <taxon>Dikarya</taxon>
        <taxon>Basidiomycota</taxon>
        <taxon>Agaricomycotina</taxon>
        <taxon>Agaricomycetes</taxon>
        <taxon>Russulales</taxon>
        <taxon>Hericiaceae</taxon>
        <taxon>Hericium</taxon>
    </lineage>
</organism>
<feature type="compositionally biased region" description="Low complexity" evidence="10">
    <location>
        <begin position="361"/>
        <end position="375"/>
    </location>
</feature>
<evidence type="ECO:0000256" key="5">
    <source>
        <dbReference type="ARBA" id="ARBA00023277"/>
    </source>
</evidence>
<dbReference type="EC" id="3.2.1.14" evidence="2"/>
<evidence type="ECO:0000256" key="1">
    <source>
        <dbReference type="ARBA" id="ARBA00000822"/>
    </source>
</evidence>
<dbReference type="GO" id="GO:0005576">
    <property type="term" value="C:extracellular region"/>
    <property type="evidence" value="ECO:0007669"/>
    <property type="project" value="TreeGrafter"/>
</dbReference>
<keyword evidence="13" id="KW-1185">Reference proteome</keyword>
<dbReference type="GO" id="GO:0008843">
    <property type="term" value="F:endochitinase activity"/>
    <property type="evidence" value="ECO:0007669"/>
    <property type="project" value="UniProtKB-EC"/>
</dbReference>
<dbReference type="AlphaFoldDB" id="A0A4Z0A3X2"/>
<evidence type="ECO:0000313" key="13">
    <source>
        <dbReference type="Proteomes" id="UP000298061"/>
    </source>
</evidence>
<name>A0A4Z0A3X2_9AGAM</name>
<evidence type="ECO:0000256" key="7">
    <source>
        <dbReference type="ARBA" id="ARBA00023326"/>
    </source>
</evidence>
<dbReference type="PANTHER" id="PTHR45708">
    <property type="entry name" value="ENDOCHITINASE"/>
    <property type="match status" value="1"/>
</dbReference>
<keyword evidence="7" id="KW-0624">Polysaccharide degradation</keyword>
<dbReference type="InterPro" id="IPR017853">
    <property type="entry name" value="GH"/>
</dbReference>
<evidence type="ECO:0000256" key="2">
    <source>
        <dbReference type="ARBA" id="ARBA00012729"/>
    </source>
</evidence>
<accession>A0A4Z0A3X2</accession>
<evidence type="ECO:0000256" key="3">
    <source>
        <dbReference type="ARBA" id="ARBA00022801"/>
    </source>
</evidence>
<feature type="region of interest" description="Disordered" evidence="10">
    <location>
        <begin position="307"/>
        <end position="333"/>
    </location>
</feature>
<comment type="caution">
    <text evidence="12">The sequence shown here is derived from an EMBL/GenBank/DDBJ whole genome shotgun (WGS) entry which is preliminary data.</text>
</comment>
<dbReference type="PROSITE" id="PS01095">
    <property type="entry name" value="GH18_1"/>
    <property type="match status" value="1"/>
</dbReference>
<sequence>MYQLYRDFHLPPFFSYWGQNTSGDQKSLDEYCRDDTVDIIMAGFMNVYNSTGGQPEINFANLCSAGGNGVFKGTALPQCQFMTDQIQKCQAAGKAVLLSLGGGAGDEKVGFQSQAQAQQLADTIWNEFLGGNSSTRPLGAAVLDGVDFDVEIGGPQFIADFVNRIRSNSQNSQKKFYVTAAPQCPNIPDHMVGEAIENSDIDAVWVQFYNNPACNMNSPGYASSLDAWMKYLAAHSFNKNMKVFIGSAVDNKAAGQGFVDSATLAKDITQAKGAYASQFGGAMIFDITEAVNNTVYKLEDLTTALRAGDSTSNPTGSASEPAQTASAPASTASGAVDAASEAADAVSSAIDAAFGATDAIPEPTETTSKPTETTSQPIATPITTKAASKPIVSSRFIRPDYIHGRRRPGVLPM</sequence>
<dbReference type="GO" id="GO:0000272">
    <property type="term" value="P:polysaccharide catabolic process"/>
    <property type="evidence" value="ECO:0007669"/>
    <property type="project" value="UniProtKB-KW"/>
</dbReference>
<gene>
    <name evidence="12" type="ORF">EWM64_g2299</name>
</gene>
<protein>
    <recommendedName>
        <fullName evidence="2">chitinase</fullName>
        <ecNumber evidence="2">3.2.1.14</ecNumber>
    </recommendedName>
</protein>
<dbReference type="Proteomes" id="UP000298061">
    <property type="component" value="Unassembled WGS sequence"/>
</dbReference>
<evidence type="ECO:0000256" key="4">
    <source>
        <dbReference type="ARBA" id="ARBA00023024"/>
    </source>
</evidence>
<dbReference type="Pfam" id="PF00704">
    <property type="entry name" value="Glyco_hydro_18"/>
    <property type="match status" value="1"/>
</dbReference>
<reference evidence="12 13" key="1">
    <citation type="submission" date="2019-02" db="EMBL/GenBank/DDBJ databases">
        <title>Genome sequencing of the rare red list fungi Hericium alpestre (H. flagellum).</title>
        <authorList>
            <person name="Buettner E."/>
            <person name="Kellner H."/>
        </authorList>
    </citation>
    <scope>NUCLEOTIDE SEQUENCE [LARGE SCALE GENOMIC DNA]</scope>
    <source>
        <strain evidence="12 13">DSM 108284</strain>
    </source>
</reference>
<dbReference type="SUPFAM" id="SSF51445">
    <property type="entry name" value="(Trans)glycosidases"/>
    <property type="match status" value="1"/>
</dbReference>
<evidence type="ECO:0000256" key="8">
    <source>
        <dbReference type="RuleBase" id="RU000489"/>
    </source>
</evidence>
<dbReference type="EMBL" id="SFCI01000181">
    <property type="protein sequence ID" value="TFY81722.1"/>
    <property type="molecule type" value="Genomic_DNA"/>
</dbReference>
<evidence type="ECO:0000313" key="12">
    <source>
        <dbReference type="EMBL" id="TFY81722.1"/>
    </source>
</evidence>
<comment type="similarity">
    <text evidence="9">Belongs to the glycosyl hydrolase 18 family.</text>
</comment>
<dbReference type="OrthoDB" id="6020543at2759"/>
<keyword evidence="6 8" id="KW-0326">Glycosidase</keyword>
<dbReference type="InterPro" id="IPR001223">
    <property type="entry name" value="Glyco_hydro18_cat"/>
</dbReference>
<feature type="compositionally biased region" description="Low complexity" evidence="10">
    <location>
        <begin position="317"/>
        <end position="333"/>
    </location>
</feature>
<comment type="catalytic activity">
    <reaction evidence="1">
        <text>Random endo-hydrolysis of N-acetyl-beta-D-glucosaminide (1-&gt;4)-beta-linkages in chitin and chitodextrins.</text>
        <dbReference type="EC" id="3.2.1.14"/>
    </reaction>
</comment>
<dbReference type="InterPro" id="IPR050542">
    <property type="entry name" value="Glycosyl_Hydrlase18_Chitinase"/>
</dbReference>
<evidence type="ECO:0000256" key="9">
    <source>
        <dbReference type="RuleBase" id="RU004453"/>
    </source>
</evidence>
<keyword evidence="3 8" id="KW-0378">Hydrolase</keyword>
<dbReference type="Gene3D" id="3.20.20.80">
    <property type="entry name" value="Glycosidases"/>
    <property type="match status" value="1"/>
</dbReference>
<dbReference type="PANTHER" id="PTHR45708:SF49">
    <property type="entry name" value="ENDOCHITINASE"/>
    <property type="match status" value="1"/>
</dbReference>
<proteinExistence type="inferred from homology"/>
<dbReference type="PROSITE" id="PS51910">
    <property type="entry name" value="GH18_2"/>
    <property type="match status" value="1"/>
</dbReference>
<keyword evidence="4" id="KW-0146">Chitin degradation</keyword>
<keyword evidence="5" id="KW-0119">Carbohydrate metabolism</keyword>
<dbReference type="GO" id="GO:0006032">
    <property type="term" value="P:chitin catabolic process"/>
    <property type="evidence" value="ECO:0007669"/>
    <property type="project" value="UniProtKB-KW"/>
</dbReference>
<evidence type="ECO:0000256" key="6">
    <source>
        <dbReference type="ARBA" id="ARBA00023295"/>
    </source>
</evidence>
<feature type="domain" description="GH18" evidence="11">
    <location>
        <begin position="11"/>
        <end position="312"/>
    </location>
</feature>
<dbReference type="InterPro" id="IPR001579">
    <property type="entry name" value="Glyco_hydro_18_chit_AS"/>
</dbReference>
<evidence type="ECO:0000259" key="11">
    <source>
        <dbReference type="PROSITE" id="PS51910"/>
    </source>
</evidence>
<evidence type="ECO:0000256" key="10">
    <source>
        <dbReference type="SAM" id="MobiDB-lite"/>
    </source>
</evidence>
<feature type="region of interest" description="Disordered" evidence="10">
    <location>
        <begin position="358"/>
        <end position="378"/>
    </location>
</feature>